<dbReference type="InterPro" id="IPR008979">
    <property type="entry name" value="Galactose-bd-like_sf"/>
</dbReference>
<organism evidence="4 5">
    <name type="scientific">Meira miltonrushii</name>
    <dbReference type="NCBI Taxonomy" id="1280837"/>
    <lineage>
        <taxon>Eukaryota</taxon>
        <taxon>Fungi</taxon>
        <taxon>Dikarya</taxon>
        <taxon>Basidiomycota</taxon>
        <taxon>Ustilaginomycotina</taxon>
        <taxon>Exobasidiomycetes</taxon>
        <taxon>Exobasidiales</taxon>
        <taxon>Brachybasidiaceae</taxon>
        <taxon>Meira</taxon>
    </lineage>
</organism>
<sequence>MSHNHHHGDGCGHEHNDDDHIKPGEGQQDSLYGRIDRDNVTALNEQIPEMAKGIIKPFDKQTDEETFLESDADDQLIIRVPFIGGVKLRAIMMKAGPSEQTPEEIHLFANREELDFDQASSGAPEPTQKLTSIAVGREVISYPLKTAKFNNVRTLHIFVPKSLGGDTSRIYFLGFKGEWLGEQRREGPTNIIYESAPQVKDHMKIPGTESGAHSMGPGRGQ</sequence>
<feature type="region of interest" description="Disordered" evidence="2">
    <location>
        <begin position="202"/>
        <end position="221"/>
    </location>
</feature>
<evidence type="ECO:0000313" key="4">
    <source>
        <dbReference type="EMBL" id="PWN38150.1"/>
    </source>
</evidence>
<dbReference type="InterPro" id="IPR037047">
    <property type="entry name" value="PITH_dom_sf"/>
</dbReference>
<dbReference type="PANTHER" id="PTHR12175">
    <property type="entry name" value="AD039 HT014 THIOREDOXIN FAMILY TRP26"/>
    <property type="match status" value="1"/>
</dbReference>
<feature type="domain" description="PITH" evidence="3">
    <location>
        <begin position="20"/>
        <end position="195"/>
    </location>
</feature>
<evidence type="ECO:0000313" key="5">
    <source>
        <dbReference type="Proteomes" id="UP000245771"/>
    </source>
</evidence>
<keyword evidence="5" id="KW-1185">Reference proteome</keyword>
<reference evidence="4 5" key="1">
    <citation type="journal article" date="2018" name="Mol. Biol. Evol.">
        <title>Broad Genomic Sampling Reveals a Smut Pathogenic Ancestry of the Fungal Clade Ustilaginomycotina.</title>
        <authorList>
            <person name="Kijpornyongpan T."/>
            <person name="Mondo S.J."/>
            <person name="Barry K."/>
            <person name="Sandor L."/>
            <person name="Lee J."/>
            <person name="Lipzen A."/>
            <person name="Pangilinan J."/>
            <person name="LaButti K."/>
            <person name="Hainaut M."/>
            <person name="Henrissat B."/>
            <person name="Grigoriev I.V."/>
            <person name="Spatafora J.W."/>
            <person name="Aime M.C."/>
        </authorList>
    </citation>
    <scope>NUCLEOTIDE SEQUENCE [LARGE SCALE GENOMIC DNA]</scope>
    <source>
        <strain evidence="4 5">MCA 3882</strain>
    </source>
</reference>
<dbReference type="PANTHER" id="PTHR12175:SF1">
    <property type="entry name" value="PITH DOMAIN-CONTAINING PROTEIN 1"/>
    <property type="match status" value="1"/>
</dbReference>
<dbReference type="Proteomes" id="UP000245771">
    <property type="component" value="Unassembled WGS sequence"/>
</dbReference>
<protein>
    <submittedName>
        <fullName evidence="4">DUF1000-domain-containing protein</fullName>
    </submittedName>
</protein>
<feature type="compositionally biased region" description="Basic and acidic residues" evidence="2">
    <location>
        <begin position="7"/>
        <end position="23"/>
    </location>
</feature>
<evidence type="ECO:0000259" key="3">
    <source>
        <dbReference type="PROSITE" id="PS51532"/>
    </source>
</evidence>
<proteinExistence type="inferred from homology"/>
<evidence type="ECO:0000256" key="1">
    <source>
        <dbReference type="ARBA" id="ARBA00025788"/>
    </source>
</evidence>
<dbReference type="STRING" id="1280837.A0A316VL07"/>
<dbReference type="OrthoDB" id="2635at2759"/>
<comment type="similarity">
    <text evidence="1">Belongs to the PITHD1 family.</text>
</comment>
<dbReference type="SUPFAM" id="SSF49785">
    <property type="entry name" value="Galactose-binding domain-like"/>
    <property type="match status" value="1"/>
</dbReference>
<dbReference type="Pfam" id="PF06201">
    <property type="entry name" value="PITH"/>
    <property type="match status" value="1"/>
</dbReference>
<evidence type="ECO:0000256" key="2">
    <source>
        <dbReference type="SAM" id="MobiDB-lite"/>
    </source>
</evidence>
<dbReference type="EMBL" id="KZ819602">
    <property type="protein sequence ID" value="PWN38150.1"/>
    <property type="molecule type" value="Genomic_DNA"/>
</dbReference>
<dbReference type="GO" id="GO:0005634">
    <property type="term" value="C:nucleus"/>
    <property type="evidence" value="ECO:0007669"/>
    <property type="project" value="TreeGrafter"/>
</dbReference>
<dbReference type="GeneID" id="37023827"/>
<name>A0A316VL07_9BASI</name>
<dbReference type="InterPro" id="IPR010400">
    <property type="entry name" value="PITH_dom"/>
</dbReference>
<dbReference type="InParanoid" id="A0A316VL07"/>
<gene>
    <name evidence="4" type="ORF">FA14DRAFT_23445</name>
</gene>
<dbReference type="AlphaFoldDB" id="A0A316VL07"/>
<dbReference type="Gene3D" id="2.60.120.470">
    <property type="entry name" value="PITH domain"/>
    <property type="match status" value="1"/>
</dbReference>
<dbReference type="FunCoup" id="A0A316VL07">
    <property type="interactions" value="510"/>
</dbReference>
<dbReference type="GO" id="GO:0005737">
    <property type="term" value="C:cytoplasm"/>
    <property type="evidence" value="ECO:0007669"/>
    <property type="project" value="UniProtKB-ARBA"/>
</dbReference>
<dbReference type="InterPro" id="IPR045099">
    <property type="entry name" value="PITH1-like"/>
</dbReference>
<dbReference type="RefSeq" id="XP_025358452.1">
    <property type="nucleotide sequence ID" value="XM_025502046.1"/>
</dbReference>
<dbReference type="PROSITE" id="PS51532">
    <property type="entry name" value="PITH"/>
    <property type="match status" value="1"/>
</dbReference>
<feature type="region of interest" description="Disordered" evidence="2">
    <location>
        <begin position="1"/>
        <end position="31"/>
    </location>
</feature>
<accession>A0A316VL07</accession>